<dbReference type="RefSeq" id="WP_345937750.1">
    <property type="nucleotide sequence ID" value="NZ_JBBKTW010000005.1"/>
</dbReference>
<dbReference type="SUPFAM" id="SSF50022">
    <property type="entry name" value="ISP domain"/>
    <property type="match status" value="1"/>
</dbReference>
<keyword evidence="3" id="KW-0408">Iron</keyword>
<feature type="domain" description="Rieske" evidence="5">
    <location>
        <begin position="7"/>
        <end position="104"/>
    </location>
</feature>
<gene>
    <name evidence="6" type="ORF">WG926_15860</name>
</gene>
<proteinExistence type="predicted"/>
<dbReference type="PROSITE" id="PS51296">
    <property type="entry name" value="RIESKE"/>
    <property type="match status" value="1"/>
</dbReference>
<evidence type="ECO:0000256" key="2">
    <source>
        <dbReference type="ARBA" id="ARBA00022723"/>
    </source>
</evidence>
<keyword evidence="7" id="KW-1185">Reference proteome</keyword>
<organism evidence="6 7">
    <name type="scientific">Tistrella arctica</name>
    <dbReference type="NCBI Taxonomy" id="3133430"/>
    <lineage>
        <taxon>Bacteria</taxon>
        <taxon>Pseudomonadati</taxon>
        <taxon>Pseudomonadota</taxon>
        <taxon>Alphaproteobacteria</taxon>
        <taxon>Geminicoccales</taxon>
        <taxon>Geminicoccaceae</taxon>
        <taxon>Tistrella</taxon>
    </lineage>
</organism>
<dbReference type="EMBL" id="JBBKTW010000005">
    <property type="protein sequence ID" value="MEN2989793.1"/>
    <property type="molecule type" value="Genomic_DNA"/>
</dbReference>
<keyword evidence="4" id="KW-0411">Iron-sulfur</keyword>
<dbReference type="Gene3D" id="2.102.10.10">
    <property type="entry name" value="Rieske [2Fe-2S] iron-sulphur domain"/>
    <property type="match status" value="1"/>
</dbReference>
<protein>
    <submittedName>
        <fullName evidence="6">Rieske 2Fe-2S domain-containing protein</fullName>
    </submittedName>
</protein>
<keyword evidence="1" id="KW-0001">2Fe-2S</keyword>
<keyword evidence="2" id="KW-0479">Metal-binding</keyword>
<name>A0ABU9YLV3_9PROT</name>
<accession>A0ABU9YLV3</accession>
<evidence type="ECO:0000313" key="6">
    <source>
        <dbReference type="EMBL" id="MEN2989793.1"/>
    </source>
</evidence>
<evidence type="ECO:0000313" key="7">
    <source>
        <dbReference type="Proteomes" id="UP001413721"/>
    </source>
</evidence>
<evidence type="ECO:0000256" key="1">
    <source>
        <dbReference type="ARBA" id="ARBA00022714"/>
    </source>
</evidence>
<comment type="caution">
    <text evidence="6">The sequence shown here is derived from an EMBL/GenBank/DDBJ whole genome shotgun (WGS) entry which is preliminary data.</text>
</comment>
<dbReference type="InterPro" id="IPR017941">
    <property type="entry name" value="Rieske_2Fe-2S"/>
</dbReference>
<dbReference type="Proteomes" id="UP001413721">
    <property type="component" value="Unassembled WGS sequence"/>
</dbReference>
<dbReference type="Pfam" id="PF00355">
    <property type="entry name" value="Rieske"/>
    <property type="match status" value="1"/>
</dbReference>
<sequence length="107" mass="11320">MTDITLIRLCDLAEIAEGAVLKIDVDGRKPLAATLLDGTVHIFDDTCPHAEESLSKGWVEDGRVVCPVHFAEFDLGDGSVHNAPAGCGRLTLYPAVIRDGAVFMAAG</sequence>
<reference evidence="6 7" key="1">
    <citation type="submission" date="2024-03" db="EMBL/GenBank/DDBJ databases">
        <title>High-quality draft genome sequencing of Tistrella sp. BH-R2-4.</title>
        <authorList>
            <person name="Dong C."/>
        </authorList>
    </citation>
    <scope>NUCLEOTIDE SEQUENCE [LARGE SCALE GENOMIC DNA]</scope>
    <source>
        <strain evidence="6 7">BH-R2-4</strain>
    </source>
</reference>
<evidence type="ECO:0000259" key="5">
    <source>
        <dbReference type="PROSITE" id="PS51296"/>
    </source>
</evidence>
<dbReference type="InterPro" id="IPR036922">
    <property type="entry name" value="Rieske_2Fe-2S_sf"/>
</dbReference>
<evidence type="ECO:0000256" key="4">
    <source>
        <dbReference type="ARBA" id="ARBA00023014"/>
    </source>
</evidence>
<evidence type="ECO:0000256" key="3">
    <source>
        <dbReference type="ARBA" id="ARBA00023004"/>
    </source>
</evidence>